<protein>
    <submittedName>
        <fullName evidence="1">Uncharacterized protein</fullName>
    </submittedName>
</protein>
<comment type="caution">
    <text evidence="1">The sequence shown here is derived from an EMBL/GenBank/DDBJ whole genome shotgun (WGS) entry which is preliminary data.</text>
</comment>
<keyword evidence="2" id="KW-1185">Reference proteome</keyword>
<name>A0A8S1PZC2_9CILI</name>
<evidence type="ECO:0000313" key="2">
    <source>
        <dbReference type="Proteomes" id="UP000692954"/>
    </source>
</evidence>
<proteinExistence type="predicted"/>
<dbReference type="EMBL" id="CAJJDN010000090">
    <property type="protein sequence ID" value="CAD8107989.1"/>
    <property type="molecule type" value="Genomic_DNA"/>
</dbReference>
<organism evidence="1 2">
    <name type="scientific">Paramecium sonneborni</name>
    <dbReference type="NCBI Taxonomy" id="65129"/>
    <lineage>
        <taxon>Eukaryota</taxon>
        <taxon>Sar</taxon>
        <taxon>Alveolata</taxon>
        <taxon>Ciliophora</taxon>
        <taxon>Intramacronucleata</taxon>
        <taxon>Oligohymenophorea</taxon>
        <taxon>Peniculida</taxon>
        <taxon>Parameciidae</taxon>
        <taxon>Paramecium</taxon>
    </lineage>
</organism>
<evidence type="ECO:0000313" key="1">
    <source>
        <dbReference type="EMBL" id="CAD8107989.1"/>
    </source>
</evidence>
<dbReference type="AlphaFoldDB" id="A0A8S1PZC2"/>
<dbReference type="Proteomes" id="UP000692954">
    <property type="component" value="Unassembled WGS sequence"/>
</dbReference>
<reference evidence="1" key="1">
    <citation type="submission" date="2021-01" db="EMBL/GenBank/DDBJ databases">
        <authorList>
            <consortium name="Genoscope - CEA"/>
            <person name="William W."/>
        </authorList>
    </citation>
    <scope>NUCLEOTIDE SEQUENCE</scope>
</reference>
<sequence length="94" mass="11461">MKDGKQMCKDKIIKCKRDGDRIKFKYEYINFLITPQNQLKKLELINYDYNEQSKYEQRQILYSTITTQIIEEIEQMNYQVALTGDSWEYVDKYP</sequence>
<gene>
    <name evidence="1" type="ORF">PSON_ATCC_30995.1.T0900066</name>
</gene>
<accession>A0A8S1PZC2</accession>